<evidence type="ECO:0000313" key="2">
    <source>
        <dbReference type="WBParaSite" id="ES5_v2.g10384.t1"/>
    </source>
</evidence>
<reference evidence="2" key="1">
    <citation type="submission" date="2022-11" db="UniProtKB">
        <authorList>
            <consortium name="WormBaseParasite"/>
        </authorList>
    </citation>
    <scope>IDENTIFICATION</scope>
</reference>
<sequence length="906" mass="102772">MVAGYAEESLQLAATEAVYAHNNLSLTQLNQQLFGNDANKIPSTLQSFIRRHFITQLKALIRHLGKKRIYNEIKNGSSKFIKKFSENYKAKKLDCLFANCPDISLRLKQLINEKSEGSILTEFGRYFERIRNKFAPLKAEEIFRMNLFEWFSSGEMTWDIFMCVKTWHKNGAKLRELKKLKLPPATGRDLYYKKVIVSCNAIGTDTFMEPQKVENILCKFLDEPKIEKKLEKIVISGRLIYLKQISAKIQEVVTSEIKQIEIYASHCCHIDVDLLLYENNLSISSKKVYIWNKQVINLSGKTYRWVHVLEKAFTGNSKAANAKNNSECGQDGTDGLPGFSAGNLLILTKEMVNPENLTVYQKGGRGQDGNDGGDGYNGPNGVGVTKNELEQLCVNYGSLYFGLWNTFYNYAPPRNWTRTKSEWSYGSQYGYEQYKDENGRIMTYSYAGFKNHWYEAMTYDLYFFIQGTCGKHGTKGGGNGIGGEGGYRGNARIENPETGEKFPVNTIREAGQNGANGKCGKSGTMGKNGNDMALIDRSVSGGSKFIYGSNETAELTMSYEYSDSTYNRCDGYRKHYEGKSACFASFAASDIDTTIKQAQAPVERTVRTNRSKAVAKQSIIAEEIMSNADELFANEEMFLSDACKEVSLTNAEAEEEEEAEEQETVAEQVVILKERDDNEKIVRYTPGAEKKLRPKFTAISLVERIKASGRHASHGTCAQNIFDLFAIEISFKQLETIKFHTLFQKNHLYHAVTESKLALAVIAACQNRLVSGKSYTEIINFVKDVTYRRQQKYLFTQFRNSLDEFIIDLESSDVTINPTINTEDNQIYGIKKCALKLEANDEIIDKFFASFTEHSVDLPIMKLFNIFQKQIKEHDNFRNLLVELSQNVNWLNGEIVEKHMKELTGE</sequence>
<protein>
    <submittedName>
        <fullName evidence="2">Uncharacterized protein</fullName>
    </submittedName>
</protein>
<proteinExistence type="predicted"/>
<name>A0AC34F083_9BILA</name>
<evidence type="ECO:0000313" key="1">
    <source>
        <dbReference type="Proteomes" id="UP000887579"/>
    </source>
</evidence>
<accession>A0AC34F083</accession>
<dbReference type="WBParaSite" id="ES5_v2.g10384.t1">
    <property type="protein sequence ID" value="ES5_v2.g10384.t1"/>
    <property type="gene ID" value="ES5_v2.g10384"/>
</dbReference>
<organism evidence="1 2">
    <name type="scientific">Panagrolaimus sp. ES5</name>
    <dbReference type="NCBI Taxonomy" id="591445"/>
    <lineage>
        <taxon>Eukaryota</taxon>
        <taxon>Metazoa</taxon>
        <taxon>Ecdysozoa</taxon>
        <taxon>Nematoda</taxon>
        <taxon>Chromadorea</taxon>
        <taxon>Rhabditida</taxon>
        <taxon>Tylenchina</taxon>
        <taxon>Panagrolaimomorpha</taxon>
        <taxon>Panagrolaimoidea</taxon>
        <taxon>Panagrolaimidae</taxon>
        <taxon>Panagrolaimus</taxon>
    </lineage>
</organism>
<dbReference type="Proteomes" id="UP000887579">
    <property type="component" value="Unplaced"/>
</dbReference>